<dbReference type="PROSITE" id="PS00380">
    <property type="entry name" value="RHODANESE_1"/>
    <property type="match status" value="1"/>
</dbReference>
<dbReference type="RefSeq" id="WP_380027858.1">
    <property type="nucleotide sequence ID" value="NZ_JBHSHC010000128.1"/>
</dbReference>
<dbReference type="PANTHER" id="PTHR30401">
    <property type="entry name" value="TRNA 2-SELENOURIDINE SYNTHASE"/>
    <property type="match status" value="1"/>
</dbReference>
<protein>
    <submittedName>
        <fullName evidence="3">tRNA 2-selenouridine(34) synthase MnmH</fullName>
        <ecNumber evidence="3">2.5.1.-</ecNumber>
    </submittedName>
</protein>
<dbReference type="InterPro" id="IPR017582">
    <property type="entry name" value="SelU"/>
</dbReference>
<dbReference type="SMART" id="SM00450">
    <property type="entry name" value="RHOD"/>
    <property type="match status" value="1"/>
</dbReference>
<dbReference type="InterPro" id="IPR001763">
    <property type="entry name" value="Rhodanese-like_dom"/>
</dbReference>
<dbReference type="NCBIfam" id="TIGR03167">
    <property type="entry name" value="tRNA_sel_U_synt"/>
    <property type="match status" value="1"/>
</dbReference>
<accession>A0ABV9Q685</accession>
<dbReference type="SUPFAM" id="SSF52821">
    <property type="entry name" value="Rhodanese/Cell cycle control phosphatase"/>
    <property type="match status" value="1"/>
</dbReference>
<dbReference type="EC" id="2.5.1.-" evidence="3"/>
<dbReference type="SUPFAM" id="SSF52540">
    <property type="entry name" value="P-loop containing nucleoside triphosphate hydrolases"/>
    <property type="match status" value="1"/>
</dbReference>
<dbReference type="Gene3D" id="3.40.250.10">
    <property type="entry name" value="Rhodanese-like domain"/>
    <property type="match status" value="1"/>
</dbReference>
<organism evidence="3 4">
    <name type="scientific">Effusibacillus consociatus</name>
    <dbReference type="NCBI Taxonomy" id="1117041"/>
    <lineage>
        <taxon>Bacteria</taxon>
        <taxon>Bacillati</taxon>
        <taxon>Bacillota</taxon>
        <taxon>Bacilli</taxon>
        <taxon>Bacillales</taxon>
        <taxon>Alicyclobacillaceae</taxon>
        <taxon>Effusibacillus</taxon>
    </lineage>
</organism>
<dbReference type="NCBIfam" id="NF008750">
    <property type="entry name" value="PRK11784.1-2"/>
    <property type="match status" value="1"/>
</dbReference>
<name>A0ABV9Q685_9BACL</name>
<dbReference type="Pfam" id="PF26341">
    <property type="entry name" value="AAA_SelU"/>
    <property type="match status" value="1"/>
</dbReference>
<dbReference type="InterPro" id="IPR058840">
    <property type="entry name" value="AAA_SelU"/>
</dbReference>
<dbReference type="GO" id="GO:0016740">
    <property type="term" value="F:transferase activity"/>
    <property type="evidence" value="ECO:0007669"/>
    <property type="project" value="UniProtKB-KW"/>
</dbReference>
<dbReference type="InterPro" id="IPR027417">
    <property type="entry name" value="P-loop_NTPase"/>
</dbReference>
<evidence type="ECO:0000256" key="1">
    <source>
        <dbReference type="ARBA" id="ARBA00023266"/>
    </source>
</evidence>
<keyword evidence="3" id="KW-0808">Transferase</keyword>
<feature type="domain" description="Rhodanese" evidence="2">
    <location>
        <begin position="12"/>
        <end position="133"/>
    </location>
</feature>
<dbReference type="PROSITE" id="PS50206">
    <property type="entry name" value="RHODANESE_3"/>
    <property type="match status" value="1"/>
</dbReference>
<reference evidence="4" key="1">
    <citation type="journal article" date="2019" name="Int. J. Syst. Evol. Microbiol.">
        <title>The Global Catalogue of Microorganisms (GCM) 10K type strain sequencing project: providing services to taxonomists for standard genome sequencing and annotation.</title>
        <authorList>
            <consortium name="The Broad Institute Genomics Platform"/>
            <consortium name="The Broad Institute Genome Sequencing Center for Infectious Disease"/>
            <person name="Wu L."/>
            <person name="Ma J."/>
        </authorList>
    </citation>
    <scope>NUCLEOTIDE SEQUENCE [LARGE SCALE GENOMIC DNA]</scope>
    <source>
        <strain evidence="4">WYCCWR 12678</strain>
    </source>
</reference>
<dbReference type="Gene3D" id="3.40.50.300">
    <property type="entry name" value="P-loop containing nucleotide triphosphate hydrolases"/>
    <property type="match status" value="1"/>
</dbReference>
<keyword evidence="1" id="KW-0711">Selenium</keyword>
<proteinExistence type="predicted"/>
<gene>
    <name evidence="3" type="primary">mnmH</name>
    <name evidence="3" type="ORF">ACFO8Q_18855</name>
</gene>
<dbReference type="Proteomes" id="UP001596002">
    <property type="component" value="Unassembled WGS sequence"/>
</dbReference>
<evidence type="ECO:0000313" key="4">
    <source>
        <dbReference type="Proteomes" id="UP001596002"/>
    </source>
</evidence>
<evidence type="ECO:0000259" key="2">
    <source>
        <dbReference type="PROSITE" id="PS50206"/>
    </source>
</evidence>
<dbReference type="InterPro" id="IPR001307">
    <property type="entry name" value="Thiosulphate_STrfase_CS"/>
</dbReference>
<dbReference type="NCBIfam" id="NF008752">
    <property type="entry name" value="PRK11784.1-4"/>
    <property type="match status" value="1"/>
</dbReference>
<dbReference type="InterPro" id="IPR036873">
    <property type="entry name" value="Rhodanese-like_dom_sf"/>
</dbReference>
<dbReference type="Pfam" id="PF00581">
    <property type="entry name" value="Rhodanese"/>
    <property type="match status" value="1"/>
</dbReference>
<dbReference type="PANTHER" id="PTHR30401:SF0">
    <property type="entry name" value="TRNA 2-SELENOURIDINE SYNTHASE"/>
    <property type="match status" value="1"/>
</dbReference>
<keyword evidence="4" id="KW-1185">Reference proteome</keyword>
<sequence>MFRDVRYDEIKKRKDCVLIDVRSEGEYEESHIPGAVNIPVFTNEERAQVGTVYKQIGQEQAKELGLRIASAKLPELVKAVSEAAEDKEPVVYCWRGGMRSKSIATVLDLMGMPVYRLEGGYRGYRESVADRLANFELKAKCVVLHGMTGVGKTELLNRLAADGEPVMDLEGMAGHKGSAFGSIGEKPRNQRMFDSLLLPRLEELAESPYIIIEAESRRIGRVNMPDFLVEAKQKGLHILLEAPLHIRVKRTLDQYVVEDPEFQDKVSGALRSIEKKLAHEDRQFAWQAVEENRYEDLVELLLVEYYDPRYKHTMQQYSGEFIKLDATDLNRCTESVKQTIREELGLKSGIVVE</sequence>
<dbReference type="EMBL" id="JBHSHC010000128">
    <property type="protein sequence ID" value="MFC4769393.1"/>
    <property type="molecule type" value="Genomic_DNA"/>
</dbReference>
<evidence type="ECO:0000313" key="3">
    <source>
        <dbReference type="EMBL" id="MFC4769393.1"/>
    </source>
</evidence>
<comment type="caution">
    <text evidence="3">The sequence shown here is derived from an EMBL/GenBank/DDBJ whole genome shotgun (WGS) entry which is preliminary data.</text>
</comment>